<evidence type="ECO:0000313" key="1">
    <source>
        <dbReference type="EMBL" id="MFC3528891.1"/>
    </source>
</evidence>
<proteinExistence type="predicted"/>
<comment type="caution">
    <text evidence="1">The sequence shown here is derived from an EMBL/GenBank/DDBJ whole genome shotgun (WGS) entry which is preliminary data.</text>
</comment>
<sequence>MRWIRLSVYSLGFLILILILLAAAVISGLIPVRVSVDLLEQKVCRVVFLSDCKYSAPLIDAKIRTLLIGISQLRIAIDGKFDSIGVGDNYKKLIAPHATISEGKILWSSYRVWLTGKYPPKVSGDGKNGTVEVHLDSSGAGRPAEWATLNYSIVERKVAITTTYRDLQPPPPNYCPAGASPTISPPQKEVITPALWSTVDVGNLPSDLWRKNFNKREREINNNIQYTIGKLLIIGLQDPTLRLGGDGGPDPWFELSITLPFKAAPILADQIYPAKRSDEMRGVLELAWLLITADPDARHALAVFLENFPRHSFLAIHTGDSSFGCRWNDHNRAGTPQPI</sequence>
<name>A0ABV7R6I0_9RHOB</name>
<reference evidence="2" key="1">
    <citation type="journal article" date="2019" name="Int. J. Syst. Evol. Microbiol.">
        <title>The Global Catalogue of Microorganisms (GCM) 10K type strain sequencing project: providing services to taxonomists for standard genome sequencing and annotation.</title>
        <authorList>
            <consortium name="The Broad Institute Genomics Platform"/>
            <consortium name="The Broad Institute Genome Sequencing Center for Infectious Disease"/>
            <person name="Wu L."/>
            <person name="Ma J."/>
        </authorList>
    </citation>
    <scope>NUCLEOTIDE SEQUENCE [LARGE SCALE GENOMIC DNA]</scope>
    <source>
        <strain evidence="2">KCTC 42899</strain>
    </source>
</reference>
<dbReference type="Proteomes" id="UP001595721">
    <property type="component" value="Unassembled WGS sequence"/>
</dbReference>
<protein>
    <submittedName>
        <fullName evidence="1">Uncharacterized protein</fullName>
    </submittedName>
</protein>
<accession>A0ABV7R6I0</accession>
<organism evidence="1 2">
    <name type="scientific">Paracoccus mangrovi</name>
    <dbReference type="NCBI Taxonomy" id="1715645"/>
    <lineage>
        <taxon>Bacteria</taxon>
        <taxon>Pseudomonadati</taxon>
        <taxon>Pseudomonadota</taxon>
        <taxon>Alphaproteobacteria</taxon>
        <taxon>Rhodobacterales</taxon>
        <taxon>Paracoccaceae</taxon>
        <taxon>Paracoccus</taxon>
    </lineage>
</organism>
<keyword evidence="2" id="KW-1185">Reference proteome</keyword>
<gene>
    <name evidence="1" type="ORF">ACFOMH_11960</name>
</gene>
<dbReference type="RefSeq" id="WP_377744698.1">
    <property type="nucleotide sequence ID" value="NZ_JBHRXJ010000008.1"/>
</dbReference>
<dbReference type="EMBL" id="JBHRXJ010000008">
    <property type="protein sequence ID" value="MFC3528891.1"/>
    <property type="molecule type" value="Genomic_DNA"/>
</dbReference>
<evidence type="ECO:0000313" key="2">
    <source>
        <dbReference type="Proteomes" id="UP001595721"/>
    </source>
</evidence>